<accession>A0A8S3DJV3</accession>
<reference evidence="2" key="1">
    <citation type="submission" date="2021-02" db="EMBL/GenBank/DDBJ databases">
        <authorList>
            <person name="Nowell W R."/>
        </authorList>
    </citation>
    <scope>NUCLEOTIDE SEQUENCE</scope>
</reference>
<dbReference type="InterPro" id="IPR008906">
    <property type="entry name" value="HATC_C_dom"/>
</dbReference>
<dbReference type="InterPro" id="IPR012337">
    <property type="entry name" value="RNaseH-like_sf"/>
</dbReference>
<dbReference type="GO" id="GO:0046983">
    <property type="term" value="F:protein dimerization activity"/>
    <property type="evidence" value="ECO:0007669"/>
    <property type="project" value="InterPro"/>
</dbReference>
<organism evidence="2 3">
    <name type="scientific">Rotaria magnacalcarata</name>
    <dbReference type="NCBI Taxonomy" id="392030"/>
    <lineage>
        <taxon>Eukaryota</taxon>
        <taxon>Metazoa</taxon>
        <taxon>Spiralia</taxon>
        <taxon>Gnathifera</taxon>
        <taxon>Rotifera</taxon>
        <taxon>Eurotatoria</taxon>
        <taxon>Bdelloidea</taxon>
        <taxon>Philodinida</taxon>
        <taxon>Philodinidae</taxon>
        <taxon>Rotaria</taxon>
    </lineage>
</organism>
<feature type="non-terminal residue" evidence="2">
    <location>
        <position position="1"/>
    </location>
</feature>
<dbReference type="Pfam" id="PF05699">
    <property type="entry name" value="Dimer_Tnp_hAT"/>
    <property type="match status" value="1"/>
</dbReference>
<sequence>TRVNLLANAWLYVFHSIGALYEPIRAIHIAAFLDPTIYPLLLDDDRKTAKKLIFEKLKNATDANIILPPTSTQPMANKSNPLYQLAIICGRTVSFASSTATKRPMTLDEELSKYIQAVQSATSFEEFWSSQEKSLPRLSRLVRRTNISPITSVASEALFSVANFLNRKQRSGLSSRTLRYLLVLKNRHLLDKLEQNC</sequence>
<dbReference type="AlphaFoldDB" id="A0A8S3DJV3"/>
<dbReference type="EMBL" id="CAJOBJ010209122">
    <property type="protein sequence ID" value="CAF5005752.1"/>
    <property type="molecule type" value="Genomic_DNA"/>
</dbReference>
<proteinExistence type="predicted"/>
<name>A0A8S3DJV3_9BILA</name>
<gene>
    <name evidence="2" type="ORF">GIL414_LOCUS57535</name>
</gene>
<dbReference type="SUPFAM" id="SSF53098">
    <property type="entry name" value="Ribonuclease H-like"/>
    <property type="match status" value="1"/>
</dbReference>
<comment type="caution">
    <text evidence="2">The sequence shown here is derived from an EMBL/GenBank/DDBJ whole genome shotgun (WGS) entry which is preliminary data.</text>
</comment>
<evidence type="ECO:0000313" key="3">
    <source>
        <dbReference type="Proteomes" id="UP000681720"/>
    </source>
</evidence>
<dbReference type="Proteomes" id="UP000681720">
    <property type="component" value="Unassembled WGS sequence"/>
</dbReference>
<protein>
    <recommendedName>
        <fullName evidence="1">HAT C-terminal dimerisation domain-containing protein</fullName>
    </recommendedName>
</protein>
<evidence type="ECO:0000259" key="1">
    <source>
        <dbReference type="Pfam" id="PF05699"/>
    </source>
</evidence>
<evidence type="ECO:0000313" key="2">
    <source>
        <dbReference type="EMBL" id="CAF5005752.1"/>
    </source>
</evidence>
<feature type="domain" description="HAT C-terminal dimerisation" evidence="1">
    <location>
        <begin position="123"/>
        <end position="185"/>
    </location>
</feature>